<dbReference type="AlphaFoldDB" id="A0AAV1KR98"/>
<proteinExistence type="predicted"/>
<dbReference type="Pfam" id="PF09588">
    <property type="entry name" value="YqaJ"/>
    <property type="match status" value="1"/>
</dbReference>
<dbReference type="SUPFAM" id="SSF52980">
    <property type="entry name" value="Restriction endonuclease-like"/>
    <property type="match status" value="1"/>
</dbReference>
<evidence type="ECO:0000313" key="5">
    <source>
        <dbReference type="Proteomes" id="UP001314205"/>
    </source>
</evidence>
<sequence>MAVDEETSLPDITLQQDDILPELTIEKNQPVTEKINISGRRIVDIKYFFSKLQEISNHSPYNCGVQSLKIVGEKRVGLSSKFTLECLMCKGKFILNNVPGDLEINTESVAGASMCKEKYILNVSGDLDINTAAVAGAVSVGIGYSQLEELLSAIDLPMMTEPLYQKQHEFVSNAWEKALDQSMQEAAEEEKKIALEKGRVTTDGIPIIDVIVDGCWSKRSYKKNYSALSGAAAIIGKETKKILFLGVKNKYCSICAQGCNKNQTPRAHQCYKNFTGASTAMESTLIVEGFRLSVEMYGLIYGRLISDGDSSTYSKILEARPYPQFTVEKVECRNHLLRNLCNKLENLITDTKYPIHLRKLVTKKRIMTIRSTIRKCIKKYHDSTETIDFCTHKLFEDIQTVHLHAFGNHTNCKNHFCNCRQTETESVLADFFTSSLWQRICFIINSIAGHSRSLVHDIDSNIVECFHSVVAKLVGGKRVNYSLRRGYQTRCSASAITFNTKRKPTTILYKTIVGKSPKGRMSTLDNKYRKLRGLKKRANYKKPQKTCDAITQNKDYGEQSSKPDVSDDVLNLMKKTFISTLKKSEEERTRIERQTILQSESSEWLELRRSLLTASNFGKVIKMRPDISCANIVKQLVYKINIDAVPMQHGREYEKKALQQLSTQEAVDIRPCGLYIDPEIPYLGATPDGIIDEETIVEVKCPITAFKTGLEEAITKKKVNFWIKDKLGNLNINKNHNWFYQVQGQLHVTRKAKCVFAVWFSESQPLKTEVIYRDDDCFENKMKSKLRNFYLNCILPEILDPRHTRNMEIRNPIYIIEAIKKKEKNQKLEISKRKIQRIIPIAEQANTTLSALYQESTRSSTPVIPEADQPTCSRYLDYNEF</sequence>
<protein>
    <recommendedName>
        <fullName evidence="6">YqaJ viral recombinase domain-containing protein</fullName>
    </recommendedName>
</protein>
<evidence type="ECO:0000259" key="3">
    <source>
        <dbReference type="Pfam" id="PF20700"/>
    </source>
</evidence>
<dbReference type="PANTHER" id="PTHR46609:SF8">
    <property type="entry name" value="YQAJ VIRAL RECOMBINASE DOMAIN-CONTAINING PROTEIN"/>
    <property type="match status" value="1"/>
</dbReference>
<dbReference type="Proteomes" id="UP001314205">
    <property type="component" value="Unassembled WGS sequence"/>
</dbReference>
<name>A0AAV1KR98_9NEOP</name>
<dbReference type="InterPro" id="IPR011335">
    <property type="entry name" value="Restrct_endonuc-II-like"/>
</dbReference>
<evidence type="ECO:0000313" key="4">
    <source>
        <dbReference type="EMBL" id="CAK1585134.1"/>
    </source>
</evidence>
<organism evidence="4 5">
    <name type="scientific">Parnassius mnemosyne</name>
    <name type="common">clouded apollo</name>
    <dbReference type="NCBI Taxonomy" id="213953"/>
    <lineage>
        <taxon>Eukaryota</taxon>
        <taxon>Metazoa</taxon>
        <taxon>Ecdysozoa</taxon>
        <taxon>Arthropoda</taxon>
        <taxon>Hexapoda</taxon>
        <taxon>Insecta</taxon>
        <taxon>Pterygota</taxon>
        <taxon>Neoptera</taxon>
        <taxon>Endopterygota</taxon>
        <taxon>Lepidoptera</taxon>
        <taxon>Glossata</taxon>
        <taxon>Ditrysia</taxon>
        <taxon>Papilionoidea</taxon>
        <taxon>Papilionidae</taxon>
        <taxon>Parnassiinae</taxon>
        <taxon>Parnassini</taxon>
        <taxon>Parnassius</taxon>
        <taxon>Driopa</taxon>
    </lineage>
</organism>
<comment type="caution">
    <text evidence="4">The sequence shown here is derived from an EMBL/GenBank/DDBJ whole genome shotgun (WGS) entry which is preliminary data.</text>
</comment>
<dbReference type="InterPro" id="IPR019080">
    <property type="entry name" value="YqaJ_viral_recombinase"/>
</dbReference>
<dbReference type="Gene3D" id="3.90.320.10">
    <property type="match status" value="1"/>
</dbReference>
<feature type="domain" description="Mutator-like transposase" evidence="3">
    <location>
        <begin position="39"/>
        <end position="417"/>
    </location>
</feature>
<dbReference type="InterPro" id="IPR051703">
    <property type="entry name" value="NF-kappa-B_Signaling_Reg"/>
</dbReference>
<evidence type="ECO:0000256" key="1">
    <source>
        <dbReference type="SAM" id="Coils"/>
    </source>
</evidence>
<dbReference type="PANTHER" id="PTHR46609">
    <property type="entry name" value="EXONUCLEASE, PHAGE-TYPE/RECB, C-TERMINAL DOMAIN-CONTAINING PROTEIN"/>
    <property type="match status" value="1"/>
</dbReference>
<evidence type="ECO:0008006" key="6">
    <source>
        <dbReference type="Google" id="ProtNLM"/>
    </source>
</evidence>
<feature type="domain" description="YqaJ viral recombinase" evidence="2">
    <location>
        <begin position="603"/>
        <end position="750"/>
    </location>
</feature>
<evidence type="ECO:0000259" key="2">
    <source>
        <dbReference type="Pfam" id="PF09588"/>
    </source>
</evidence>
<feature type="coiled-coil region" evidence="1">
    <location>
        <begin position="172"/>
        <end position="199"/>
    </location>
</feature>
<dbReference type="CDD" id="cd22343">
    <property type="entry name" value="PDDEXK_lambda_exonuclease-like"/>
    <property type="match status" value="1"/>
</dbReference>
<dbReference type="GO" id="GO:0006281">
    <property type="term" value="P:DNA repair"/>
    <property type="evidence" value="ECO:0007669"/>
    <property type="project" value="UniProtKB-ARBA"/>
</dbReference>
<dbReference type="Pfam" id="PF20700">
    <property type="entry name" value="Mutator"/>
    <property type="match status" value="1"/>
</dbReference>
<keyword evidence="5" id="KW-1185">Reference proteome</keyword>
<dbReference type="InterPro" id="IPR011604">
    <property type="entry name" value="PDDEXK-like_dom_sf"/>
</dbReference>
<accession>A0AAV1KR98</accession>
<dbReference type="InterPro" id="IPR049012">
    <property type="entry name" value="Mutator_transp_dom"/>
</dbReference>
<keyword evidence="1" id="KW-0175">Coiled coil</keyword>
<dbReference type="EMBL" id="CAVLGL010000079">
    <property type="protein sequence ID" value="CAK1585134.1"/>
    <property type="molecule type" value="Genomic_DNA"/>
</dbReference>
<reference evidence="4 5" key="1">
    <citation type="submission" date="2023-11" db="EMBL/GenBank/DDBJ databases">
        <authorList>
            <person name="Hedman E."/>
            <person name="Englund M."/>
            <person name="Stromberg M."/>
            <person name="Nyberg Akerstrom W."/>
            <person name="Nylinder S."/>
            <person name="Jareborg N."/>
            <person name="Kallberg Y."/>
            <person name="Kronander E."/>
        </authorList>
    </citation>
    <scope>NUCLEOTIDE SEQUENCE [LARGE SCALE GENOMIC DNA]</scope>
</reference>
<gene>
    <name evidence="4" type="ORF">PARMNEM_LOCUS6272</name>
</gene>